<dbReference type="Gene3D" id="3.30.450.40">
    <property type="match status" value="1"/>
</dbReference>
<dbReference type="InterPro" id="IPR036388">
    <property type="entry name" value="WH-like_DNA-bd_sf"/>
</dbReference>
<dbReference type="EMBL" id="JANDBD010000004">
    <property type="protein sequence ID" value="MCP9272967.1"/>
    <property type="molecule type" value="Genomic_DNA"/>
</dbReference>
<keyword evidence="2" id="KW-0418">Kinase</keyword>
<sequence>MGRRLVYPSPENRGAGAHSTANRRARRLAVRTERRPVCQCASRSSHGPHPQHGNRRAVAPLLGSRIRARGIRSMLSFQLFVTHTTFGALNLYGSETGAFTDDSRRMGEILAQHASVALAASAADDQFRRALSSRDVIGQAKGLLMARNSVSGQQAFAMLLRVSQNTNHKLHDIAGKLVLMHEDDVAEKQPHG</sequence>
<proteinExistence type="predicted"/>
<keyword evidence="8" id="KW-1185">Reference proteome</keyword>
<comment type="caution">
    <text evidence="7">The sequence shown here is derived from an EMBL/GenBank/DDBJ whole genome shotgun (WGS) entry which is preliminary data.</text>
</comment>
<evidence type="ECO:0000313" key="8">
    <source>
        <dbReference type="Proteomes" id="UP001651690"/>
    </source>
</evidence>
<dbReference type="InterPro" id="IPR029016">
    <property type="entry name" value="GAF-like_dom_sf"/>
</dbReference>
<evidence type="ECO:0000256" key="3">
    <source>
        <dbReference type="ARBA" id="ARBA00023015"/>
    </source>
</evidence>
<evidence type="ECO:0000256" key="5">
    <source>
        <dbReference type="SAM" id="MobiDB-lite"/>
    </source>
</evidence>
<keyword evidence="4" id="KW-0804">Transcription</keyword>
<keyword evidence="3" id="KW-0805">Transcription regulation</keyword>
<dbReference type="InterPro" id="IPR003018">
    <property type="entry name" value="GAF"/>
</dbReference>
<dbReference type="SUPFAM" id="SSF55781">
    <property type="entry name" value="GAF domain-like"/>
    <property type="match status" value="1"/>
</dbReference>
<dbReference type="RefSeq" id="WP_255060214.1">
    <property type="nucleotide sequence ID" value="NZ_JANDBD010000004.1"/>
</dbReference>
<dbReference type="Gene3D" id="1.10.10.10">
    <property type="entry name" value="Winged helix-like DNA-binding domain superfamily/Winged helix DNA-binding domain"/>
    <property type="match status" value="1"/>
</dbReference>
<dbReference type="SMART" id="SM01012">
    <property type="entry name" value="ANTAR"/>
    <property type="match status" value="1"/>
</dbReference>
<evidence type="ECO:0000313" key="7">
    <source>
        <dbReference type="EMBL" id="MCP9272967.1"/>
    </source>
</evidence>
<evidence type="ECO:0000256" key="4">
    <source>
        <dbReference type="ARBA" id="ARBA00023163"/>
    </source>
</evidence>
<dbReference type="Pfam" id="PF13185">
    <property type="entry name" value="GAF_2"/>
    <property type="match status" value="1"/>
</dbReference>
<dbReference type="SUPFAM" id="SSF52172">
    <property type="entry name" value="CheY-like"/>
    <property type="match status" value="1"/>
</dbReference>
<evidence type="ECO:0000256" key="2">
    <source>
        <dbReference type="ARBA" id="ARBA00022777"/>
    </source>
</evidence>
<dbReference type="PROSITE" id="PS50921">
    <property type="entry name" value="ANTAR"/>
    <property type="match status" value="1"/>
</dbReference>
<keyword evidence="1" id="KW-0808">Transferase</keyword>
<organism evidence="7 8">
    <name type="scientific">Mycolicibacterium arenosum</name>
    <dbReference type="NCBI Taxonomy" id="2952157"/>
    <lineage>
        <taxon>Bacteria</taxon>
        <taxon>Bacillati</taxon>
        <taxon>Actinomycetota</taxon>
        <taxon>Actinomycetes</taxon>
        <taxon>Mycobacteriales</taxon>
        <taxon>Mycobacteriaceae</taxon>
        <taxon>Mycolicibacterium</taxon>
    </lineage>
</organism>
<feature type="domain" description="ANTAR" evidence="6">
    <location>
        <begin position="117"/>
        <end position="178"/>
    </location>
</feature>
<evidence type="ECO:0000256" key="1">
    <source>
        <dbReference type="ARBA" id="ARBA00022679"/>
    </source>
</evidence>
<reference evidence="7 8" key="1">
    <citation type="submission" date="2022-06" db="EMBL/GenBank/DDBJ databases">
        <title>Mycolicibacterium sp. CAU 1645 isolated from seawater.</title>
        <authorList>
            <person name="Kim W."/>
        </authorList>
    </citation>
    <scope>NUCLEOTIDE SEQUENCE [LARGE SCALE GENOMIC DNA]</scope>
    <source>
        <strain evidence="7 8">CAU 1645</strain>
    </source>
</reference>
<dbReference type="Pfam" id="PF03861">
    <property type="entry name" value="ANTAR"/>
    <property type="match status" value="1"/>
</dbReference>
<gene>
    <name evidence="7" type="ORF">NM203_12325</name>
</gene>
<dbReference type="Proteomes" id="UP001651690">
    <property type="component" value="Unassembled WGS sequence"/>
</dbReference>
<name>A0ABT1M5A3_9MYCO</name>
<accession>A0ABT1M5A3</accession>
<feature type="region of interest" description="Disordered" evidence="5">
    <location>
        <begin position="1"/>
        <end position="57"/>
    </location>
</feature>
<dbReference type="InterPro" id="IPR005561">
    <property type="entry name" value="ANTAR"/>
</dbReference>
<evidence type="ECO:0000259" key="6">
    <source>
        <dbReference type="PROSITE" id="PS50921"/>
    </source>
</evidence>
<dbReference type="InterPro" id="IPR011006">
    <property type="entry name" value="CheY-like_superfamily"/>
</dbReference>
<protein>
    <submittedName>
        <fullName evidence="7">GAF and ANTAR domain-containing protein</fullName>
    </submittedName>
</protein>